<dbReference type="UniPathway" id="UPA00046">
    <property type="reaction ID" value="UER00506"/>
</dbReference>
<dbReference type="InterPro" id="IPR011282">
    <property type="entry name" value="2am3keto_CoA_ligase"/>
</dbReference>
<evidence type="ECO:0000259" key="7">
    <source>
        <dbReference type="Pfam" id="PF00155"/>
    </source>
</evidence>
<organism evidence="8 9">
    <name type="scientific">Candidatus Staskawiczbacteria bacterium RIFCSPLOWO2_01_FULL_38_12b</name>
    <dbReference type="NCBI Taxonomy" id="1802214"/>
    <lineage>
        <taxon>Bacteria</taxon>
        <taxon>Candidatus Staskawicziibacteriota</taxon>
    </lineage>
</organism>
<dbReference type="PANTHER" id="PTHR13693:SF102">
    <property type="entry name" value="2-AMINO-3-KETOBUTYRATE COENZYME A LIGASE, MITOCHONDRIAL"/>
    <property type="match status" value="1"/>
</dbReference>
<dbReference type="PROSITE" id="PS00599">
    <property type="entry name" value="AA_TRANSFER_CLASS_2"/>
    <property type="match status" value="1"/>
</dbReference>
<evidence type="ECO:0000256" key="3">
    <source>
        <dbReference type="ARBA" id="ARBA00022679"/>
    </source>
</evidence>
<dbReference type="EC" id="2.3.1.29" evidence="6"/>
<dbReference type="InterPro" id="IPR015422">
    <property type="entry name" value="PyrdxlP-dep_Trfase_small"/>
</dbReference>
<comment type="pathway">
    <text evidence="1">Cofactor biosynthesis; biotin biosynthesis.</text>
</comment>
<comment type="catalytic activity">
    <reaction evidence="6">
        <text>glycine + acetyl-CoA = (2S)-2-amino-3-oxobutanoate + CoA</text>
        <dbReference type="Rhea" id="RHEA:20736"/>
        <dbReference type="ChEBI" id="CHEBI:57287"/>
        <dbReference type="ChEBI" id="CHEBI:57288"/>
        <dbReference type="ChEBI" id="CHEBI:57305"/>
        <dbReference type="ChEBI" id="CHEBI:78948"/>
        <dbReference type="EC" id="2.3.1.29"/>
    </reaction>
</comment>
<comment type="caution">
    <text evidence="8">The sequence shown here is derived from an EMBL/GenBank/DDBJ whole genome shotgun (WGS) entry which is preliminary data.</text>
</comment>
<dbReference type="NCBIfam" id="NF005394">
    <property type="entry name" value="PRK06939.1"/>
    <property type="match status" value="1"/>
</dbReference>
<dbReference type="FunFam" id="3.90.1150.10:FF:000004">
    <property type="entry name" value="2-amino-3-ketobutyrate coenzyme A ligase"/>
    <property type="match status" value="1"/>
</dbReference>
<feature type="binding site" evidence="6">
    <location>
        <position position="373"/>
    </location>
    <ligand>
        <name>substrate</name>
    </ligand>
</feature>
<dbReference type="InterPro" id="IPR050087">
    <property type="entry name" value="AON_synthase_class-II"/>
</dbReference>
<feature type="binding site" description="in other chain" evidence="6">
    <location>
        <position position="182"/>
    </location>
    <ligand>
        <name>pyridoxal 5'-phosphate</name>
        <dbReference type="ChEBI" id="CHEBI:597326"/>
        <note>ligand shared between dimeric partners</note>
    </ligand>
</feature>
<dbReference type="HAMAP" id="MF_00985">
    <property type="entry name" value="2am3keto_CoA_ligase"/>
    <property type="match status" value="1"/>
</dbReference>
<evidence type="ECO:0000256" key="5">
    <source>
        <dbReference type="ARBA" id="ARBA00023315"/>
    </source>
</evidence>
<dbReference type="GO" id="GO:0019518">
    <property type="term" value="P:L-threonine catabolic process to glycine"/>
    <property type="evidence" value="ECO:0007669"/>
    <property type="project" value="UniProtKB-UniRule"/>
</dbReference>
<reference evidence="8 9" key="1">
    <citation type="journal article" date="2016" name="Nat. Commun.">
        <title>Thousands of microbial genomes shed light on interconnected biogeochemical processes in an aquifer system.</title>
        <authorList>
            <person name="Anantharaman K."/>
            <person name="Brown C.T."/>
            <person name="Hug L.A."/>
            <person name="Sharon I."/>
            <person name="Castelle C.J."/>
            <person name="Probst A.J."/>
            <person name="Thomas B.C."/>
            <person name="Singh A."/>
            <person name="Wilkins M.J."/>
            <person name="Karaoz U."/>
            <person name="Brodie E.L."/>
            <person name="Williams K.H."/>
            <person name="Hubbard S.S."/>
            <person name="Banfield J.F."/>
        </authorList>
    </citation>
    <scope>NUCLEOTIDE SEQUENCE [LARGE SCALE GENOMIC DNA]</scope>
</reference>
<dbReference type="PANTHER" id="PTHR13693">
    <property type="entry name" value="CLASS II AMINOTRANSFERASE/8-AMINO-7-OXONONANOATE SYNTHASE"/>
    <property type="match status" value="1"/>
</dbReference>
<comment type="similarity">
    <text evidence="2">Belongs to the class-II pyridoxal-phosphate-dependent aminotransferase family. BioF subfamily.</text>
</comment>
<dbReference type="STRING" id="1802214.A2908_00985"/>
<comment type="cofactor">
    <cofactor evidence="6">
        <name>pyridoxal 5'-phosphate</name>
        <dbReference type="ChEBI" id="CHEBI:597326"/>
    </cofactor>
    <text evidence="6">Binds 1 pyridoxal phosphate per subunit.</text>
</comment>
<dbReference type="AlphaFoldDB" id="A0A1G2IBP3"/>
<sequence length="403" mass="44802">MQKEFKKIIESELASIQEKGLFKEERIINSKQGREITVGKKKYLNFCSNNYLGLSGKKELIAAGKKALEKWGFGLSSVRFICGTLQIHKDLEKRLATFMGYQDAILYSSCFDANTGLFQTLLTDQDAVISDELNHASIIDGIRLAKAERSVYKHSDMADLEEKLKAAAQKRLRMIVTDGVFSMEGDIAKIKEICDLAEKYNALVVMDDSHATGFMGKTGRGTHEYAGVFRRGSGQVGNRIDFITSTFGKALGGASGGFIVSSKENISFLRQRSRNYIFSNSLAPVIASVTAFVIDYIMAHKEPHQALWKNTRQFRKGMQEAGFTVSPMEHPIVPIMLGDATVAKAMAQELFKEGIYVIGFSYPVVPVGKARIRVQLSAAHTQKDIDRAVDAFARIGRKMKIIR</sequence>
<dbReference type="InterPro" id="IPR004839">
    <property type="entry name" value="Aminotransferase_I/II_large"/>
</dbReference>
<evidence type="ECO:0000256" key="1">
    <source>
        <dbReference type="ARBA" id="ARBA00004746"/>
    </source>
</evidence>
<dbReference type="Gene3D" id="3.40.640.10">
    <property type="entry name" value="Type I PLP-dependent aspartate aminotransferase-like (Major domain)"/>
    <property type="match status" value="1"/>
</dbReference>
<feature type="modified residue" description="N6-(pyridoxal phosphate)lysine" evidence="6">
    <location>
        <position position="249"/>
    </location>
</feature>
<dbReference type="FunFam" id="3.40.640.10:FF:000006">
    <property type="entry name" value="5-aminolevulinate synthase, mitochondrial"/>
    <property type="match status" value="1"/>
</dbReference>
<feature type="binding site" description="in other chain" evidence="6">
    <location>
        <begin position="110"/>
        <end position="111"/>
    </location>
    <ligand>
        <name>pyridoxal 5'-phosphate</name>
        <dbReference type="ChEBI" id="CHEBI:597326"/>
        <note>ligand shared between dimeric partners</note>
    </ligand>
</feature>
<evidence type="ECO:0000256" key="6">
    <source>
        <dbReference type="HAMAP-Rule" id="MF_00985"/>
    </source>
</evidence>
<dbReference type="InterPro" id="IPR015421">
    <property type="entry name" value="PyrdxlP-dep_Trfase_major"/>
</dbReference>
<proteinExistence type="inferred from homology"/>
<evidence type="ECO:0000313" key="9">
    <source>
        <dbReference type="Proteomes" id="UP000176774"/>
    </source>
</evidence>
<comment type="subunit">
    <text evidence="6">Homodimer.</text>
</comment>
<keyword evidence="4 6" id="KW-0663">Pyridoxal phosphate</keyword>
<comment type="pathway">
    <text evidence="6">Amino-acid degradation; L-threonine degradation via oxydo-reductase pathway; glycine from L-threonine: step 2/2.</text>
</comment>
<dbReference type="Proteomes" id="UP000176774">
    <property type="component" value="Unassembled WGS sequence"/>
</dbReference>
<feature type="binding site" evidence="6">
    <location>
        <position position="135"/>
    </location>
    <ligand>
        <name>substrate</name>
    </ligand>
</feature>
<dbReference type="InterPro" id="IPR001917">
    <property type="entry name" value="Aminotrans_II_pyridoxalP_BS"/>
</dbReference>
<dbReference type="Gene3D" id="3.90.1150.10">
    <property type="entry name" value="Aspartate Aminotransferase, domain 1"/>
    <property type="match status" value="1"/>
</dbReference>
<protein>
    <recommendedName>
        <fullName evidence="6">2-amino-3-ketobutyrate coenzyme A ligase</fullName>
        <shortName evidence="6">AKB ligase</shortName>
        <ecNumber evidence="6">2.3.1.29</ecNumber>
    </recommendedName>
    <alternativeName>
        <fullName evidence="6">Glycine acetyltransferase</fullName>
    </alternativeName>
</protein>
<keyword evidence="3 6" id="KW-0808">Transferase</keyword>
<feature type="binding site" evidence="6">
    <location>
        <begin position="279"/>
        <end position="280"/>
    </location>
    <ligand>
        <name>pyridoxal 5'-phosphate</name>
        <dbReference type="ChEBI" id="CHEBI:597326"/>
        <note>ligand shared between dimeric partners</note>
    </ligand>
</feature>
<dbReference type="CDD" id="cd06454">
    <property type="entry name" value="KBL_like"/>
    <property type="match status" value="1"/>
</dbReference>
<keyword evidence="5 6" id="KW-0012">Acyltransferase</keyword>
<dbReference type="GO" id="GO:0030170">
    <property type="term" value="F:pyridoxal phosphate binding"/>
    <property type="evidence" value="ECO:0007669"/>
    <property type="project" value="UniProtKB-UniRule"/>
</dbReference>
<evidence type="ECO:0000313" key="8">
    <source>
        <dbReference type="EMBL" id="OGZ72001.1"/>
    </source>
</evidence>
<dbReference type="GO" id="GO:0005737">
    <property type="term" value="C:cytoplasm"/>
    <property type="evidence" value="ECO:0007669"/>
    <property type="project" value="UniProtKB-ARBA"/>
</dbReference>
<accession>A0A1G2IBP3</accession>
<dbReference type="EMBL" id="MHPA01000031">
    <property type="protein sequence ID" value="OGZ72001.1"/>
    <property type="molecule type" value="Genomic_DNA"/>
</dbReference>
<dbReference type="NCBIfam" id="TIGR01822">
    <property type="entry name" value="2am3keto_CoA"/>
    <property type="match status" value="1"/>
</dbReference>
<dbReference type="GO" id="GO:0008890">
    <property type="term" value="F:glycine C-acetyltransferase activity"/>
    <property type="evidence" value="ECO:0007669"/>
    <property type="project" value="UniProtKB-UniRule"/>
</dbReference>
<evidence type="ECO:0000256" key="4">
    <source>
        <dbReference type="ARBA" id="ARBA00022898"/>
    </source>
</evidence>
<dbReference type="InterPro" id="IPR015424">
    <property type="entry name" value="PyrdxlP-dep_Trfase"/>
</dbReference>
<name>A0A1G2IBP3_9BACT</name>
<dbReference type="SUPFAM" id="SSF53383">
    <property type="entry name" value="PLP-dependent transferases"/>
    <property type="match status" value="1"/>
</dbReference>
<feature type="binding site" description="in other chain" evidence="6">
    <location>
        <begin position="246"/>
        <end position="249"/>
    </location>
    <ligand>
        <name>pyridoxal 5'-phosphate</name>
        <dbReference type="ChEBI" id="CHEBI:597326"/>
        <note>ligand shared between dimeric partners</note>
    </ligand>
</feature>
<feature type="domain" description="Aminotransferase class I/classII large" evidence="7">
    <location>
        <begin position="42"/>
        <end position="392"/>
    </location>
</feature>
<gene>
    <name evidence="6" type="primary">kbl</name>
    <name evidence="8" type="ORF">A2908_00985</name>
</gene>
<feature type="binding site" description="in other chain" evidence="6">
    <location>
        <begin position="207"/>
        <end position="210"/>
    </location>
    <ligand>
        <name>pyridoxal 5'-phosphate</name>
        <dbReference type="ChEBI" id="CHEBI:597326"/>
        <note>ligand shared between dimeric partners</note>
    </ligand>
</feature>
<comment type="function">
    <text evidence="6">Catalyzes the cleavage of 2-amino-3-ketobutyrate to glycine and acetyl-CoA.</text>
</comment>
<dbReference type="Pfam" id="PF00155">
    <property type="entry name" value="Aminotran_1_2"/>
    <property type="match status" value="1"/>
</dbReference>
<evidence type="ECO:0000256" key="2">
    <source>
        <dbReference type="ARBA" id="ARBA00010008"/>
    </source>
</evidence>